<dbReference type="InterPro" id="IPR002934">
    <property type="entry name" value="Polymerase_NTP_transf_dom"/>
</dbReference>
<dbReference type="GeneID" id="97142922"/>
<evidence type="ECO:0000259" key="1">
    <source>
        <dbReference type="Pfam" id="PF01909"/>
    </source>
</evidence>
<accession>A0ABX8YAI5</accession>
<dbReference type="Pfam" id="PF01909">
    <property type="entry name" value="NTP_transf_2"/>
    <property type="match status" value="1"/>
</dbReference>
<evidence type="ECO:0000313" key="3">
    <source>
        <dbReference type="Proteomes" id="UP000826616"/>
    </source>
</evidence>
<keyword evidence="3" id="KW-1185">Reference proteome</keyword>
<dbReference type="Gene3D" id="3.30.460.10">
    <property type="entry name" value="Beta Polymerase, domain 2"/>
    <property type="match status" value="1"/>
</dbReference>
<dbReference type="Proteomes" id="UP000826616">
    <property type="component" value="Chromosome"/>
</dbReference>
<dbReference type="InterPro" id="IPR043519">
    <property type="entry name" value="NT_sf"/>
</dbReference>
<proteinExistence type="predicted"/>
<protein>
    <submittedName>
        <fullName evidence="2">Nucleotidyltransferase domain-containing protein</fullName>
    </submittedName>
</protein>
<organism evidence="2 3">
    <name type="scientific">Aneurinibacillus thermoaerophilus</name>
    <dbReference type="NCBI Taxonomy" id="143495"/>
    <lineage>
        <taxon>Bacteria</taxon>
        <taxon>Bacillati</taxon>
        <taxon>Bacillota</taxon>
        <taxon>Bacilli</taxon>
        <taxon>Bacillales</taxon>
        <taxon>Paenibacillaceae</taxon>
        <taxon>Aneurinibacillus group</taxon>
        <taxon>Aneurinibacillus</taxon>
    </lineage>
</organism>
<evidence type="ECO:0000313" key="2">
    <source>
        <dbReference type="EMBL" id="QYY42370.1"/>
    </source>
</evidence>
<sequence>MTSRSQQLIRLAQEFVSEVPFNVVYASVGGSTGRGEADQYSDLDLVIYTDDISLTDAKNVMYKDEIIQLEIEHCSEFPKQKNIIDNPWDYRFLQEICIIYDSDGEFKKIKNWAIQYFSSAKGTKRISEQVLGIVEERKNWALHCMNQGNMYSATHAALGAWTEAAFLYLFLTQGSLSTNDLIPSIQKLERHFAAFKTACPFTLNGQWSEIPAILKRFRSYLRKQGFSFEFGLSPIQDLLYEKKQPVC</sequence>
<name>A0ABX8YAI5_ANETH</name>
<dbReference type="RefSeq" id="WP_220559123.1">
    <property type="nucleotide sequence ID" value="NZ_CP080764.1"/>
</dbReference>
<dbReference type="CDD" id="cd05403">
    <property type="entry name" value="NT_KNTase_like"/>
    <property type="match status" value="1"/>
</dbReference>
<dbReference type="EMBL" id="CP080764">
    <property type="protein sequence ID" value="QYY42370.1"/>
    <property type="molecule type" value="Genomic_DNA"/>
</dbReference>
<reference evidence="2 3" key="1">
    <citation type="submission" date="2021-08" db="EMBL/GenBank/DDBJ databases">
        <title>Complete genome sequence of the strain Aneurinibacillus thermoaerophilus CCM 8960.</title>
        <authorList>
            <person name="Musilova J."/>
            <person name="Kourilova X."/>
            <person name="Pernicova I."/>
            <person name="Bezdicek M."/>
            <person name="Lengerova M."/>
            <person name="Obruca S."/>
            <person name="Sedlar K."/>
        </authorList>
    </citation>
    <scope>NUCLEOTIDE SEQUENCE [LARGE SCALE GENOMIC DNA]</scope>
    <source>
        <strain evidence="2 3">CCM 8960</strain>
    </source>
</reference>
<feature type="domain" description="Polymerase nucleotidyl transferase" evidence="1">
    <location>
        <begin position="10"/>
        <end position="52"/>
    </location>
</feature>
<gene>
    <name evidence="2" type="ORF">K3F53_16195</name>
</gene>
<dbReference type="SUPFAM" id="SSF81301">
    <property type="entry name" value="Nucleotidyltransferase"/>
    <property type="match status" value="1"/>
</dbReference>